<evidence type="ECO:0000256" key="2">
    <source>
        <dbReference type="ARBA" id="ARBA00004613"/>
    </source>
</evidence>
<comment type="subcellular location">
    <subcellularLocation>
        <location evidence="2">Secreted</location>
    </subcellularLocation>
</comment>
<dbReference type="Proteomes" id="UP000307169">
    <property type="component" value="Unassembled WGS sequence"/>
</dbReference>
<evidence type="ECO:0000313" key="20">
    <source>
        <dbReference type="EMBL" id="TIC70613.1"/>
    </source>
</evidence>
<accession>A0A4T0NMA0</accession>
<keyword evidence="4" id="KW-0479">Metal-binding</keyword>
<feature type="compositionally biased region" description="Low complexity" evidence="16">
    <location>
        <begin position="323"/>
        <end position="359"/>
    </location>
</feature>
<evidence type="ECO:0000256" key="1">
    <source>
        <dbReference type="ARBA" id="ARBA00001973"/>
    </source>
</evidence>
<dbReference type="GO" id="GO:0030245">
    <property type="term" value="P:cellulose catabolic process"/>
    <property type="evidence" value="ECO:0007669"/>
    <property type="project" value="UniProtKB-KW"/>
</dbReference>
<evidence type="ECO:0000313" key="19">
    <source>
        <dbReference type="EMBL" id="TIB98319.1"/>
    </source>
</evidence>
<sequence>MFKVLAASTLISSALAHGVISYIDVAQGFTGPQPQESADSPIWTAGIDPVTDAYSPDMFCGPDSHTNNQMASIGAGSAMTIYWEETQGTNWPHNTGPIITYLAACNGDCANMDAGSAQWFKIDQQAFSNGQWVQATLLNGAGYQVTIPSDLAAGNYLMRTEIIALHNSYPEFYPRCSSWTITGGGSNTYSSEATGSFPGSYSPSDAGLSQSGSGIYNVQSTSDYSFPGPELITVGQGGSDSNNSAQPANNVNAQVSDQADSDEGSSNDNDNTDDSDNNDDSDNGDSYAYSSQEEDTQSSSSTEDATAAAQPTESANDQEQETTSEAPAPTSTSESSSVSPAPTSTSSTESAPTTSCSSTQYANEDECESKWTECNNNYVPGEEYTCQTEFSQCRGQSVQRRLLSNQKMMIKRVKRSEHLKRHFRH</sequence>
<dbReference type="Gene3D" id="2.70.50.70">
    <property type="match status" value="1"/>
</dbReference>
<feature type="chain" id="PRO_5030101638" description="lytic cellulose monooxygenase (C4-dehydrogenating)" evidence="17">
    <location>
        <begin position="17"/>
        <end position="425"/>
    </location>
</feature>
<evidence type="ECO:0000256" key="13">
    <source>
        <dbReference type="ARBA" id="ARBA00044502"/>
    </source>
</evidence>
<dbReference type="AlphaFoldDB" id="A0A4T0NMA0"/>
<evidence type="ECO:0000256" key="8">
    <source>
        <dbReference type="ARBA" id="ARBA00023008"/>
    </source>
</evidence>
<evidence type="ECO:0000256" key="9">
    <source>
        <dbReference type="ARBA" id="ARBA00023033"/>
    </source>
</evidence>
<keyword evidence="8" id="KW-0186">Copper</keyword>
<reference evidence="21 22" key="1">
    <citation type="submission" date="2019-03" db="EMBL/GenBank/DDBJ databases">
        <title>Sequencing 25 genomes of Wallemia mellicola.</title>
        <authorList>
            <person name="Gostincar C."/>
        </authorList>
    </citation>
    <scope>NUCLEOTIDE SEQUENCE [LARGE SCALE GENOMIC DNA]</scope>
    <source>
        <strain evidence="19 21">EXF-1262</strain>
        <strain evidence="20 22">EXF-1274</strain>
    </source>
</reference>
<proteinExistence type="inferred from homology"/>
<dbReference type="EMBL" id="SPRW01000003">
    <property type="protein sequence ID" value="TIC70613.1"/>
    <property type="molecule type" value="Genomic_DNA"/>
</dbReference>
<evidence type="ECO:0000256" key="4">
    <source>
        <dbReference type="ARBA" id="ARBA00022723"/>
    </source>
</evidence>
<keyword evidence="11" id="KW-0119">Carbohydrate metabolism</keyword>
<feature type="region of interest" description="Disordered" evidence="16">
    <location>
        <begin position="227"/>
        <end position="362"/>
    </location>
</feature>
<feature type="signal peptide" evidence="17">
    <location>
        <begin position="1"/>
        <end position="16"/>
    </location>
</feature>
<gene>
    <name evidence="20" type="ORF">E3Q02_00424</name>
    <name evidence="19" type="ORF">E3Q17_03043</name>
</gene>
<evidence type="ECO:0000256" key="3">
    <source>
        <dbReference type="ARBA" id="ARBA00022525"/>
    </source>
</evidence>
<evidence type="ECO:0000313" key="21">
    <source>
        <dbReference type="Proteomes" id="UP000307169"/>
    </source>
</evidence>
<keyword evidence="6" id="KW-0136">Cellulose degradation</keyword>
<evidence type="ECO:0000256" key="5">
    <source>
        <dbReference type="ARBA" id="ARBA00022729"/>
    </source>
</evidence>
<dbReference type="Pfam" id="PF03443">
    <property type="entry name" value="AA9"/>
    <property type="match status" value="1"/>
</dbReference>
<evidence type="ECO:0000256" key="6">
    <source>
        <dbReference type="ARBA" id="ARBA00023001"/>
    </source>
</evidence>
<feature type="domain" description="Auxiliary Activity family 9 catalytic" evidence="18">
    <location>
        <begin position="35"/>
        <end position="209"/>
    </location>
</feature>
<evidence type="ECO:0000256" key="16">
    <source>
        <dbReference type="SAM" id="MobiDB-lite"/>
    </source>
</evidence>
<dbReference type="PANTHER" id="PTHR33353:SF10">
    <property type="entry name" value="ENDO-BETA-1,4-GLUCANASE D"/>
    <property type="match status" value="1"/>
</dbReference>
<feature type="compositionally biased region" description="Polar residues" evidence="16">
    <location>
        <begin position="239"/>
        <end position="258"/>
    </location>
</feature>
<comment type="similarity">
    <text evidence="13">Belongs to the polysaccharide monooxygenase AA9 family.</text>
</comment>
<dbReference type="GO" id="GO:0046872">
    <property type="term" value="F:metal ion binding"/>
    <property type="evidence" value="ECO:0007669"/>
    <property type="project" value="UniProtKB-KW"/>
</dbReference>
<evidence type="ECO:0000259" key="18">
    <source>
        <dbReference type="Pfam" id="PF03443"/>
    </source>
</evidence>
<evidence type="ECO:0000256" key="17">
    <source>
        <dbReference type="SAM" id="SignalP"/>
    </source>
</evidence>
<keyword evidence="5 17" id="KW-0732">Signal</keyword>
<evidence type="ECO:0000256" key="14">
    <source>
        <dbReference type="ARBA" id="ARBA00045077"/>
    </source>
</evidence>
<dbReference type="CDD" id="cd21175">
    <property type="entry name" value="LPMO_AA9"/>
    <property type="match status" value="1"/>
</dbReference>
<comment type="caution">
    <text evidence="19">The sequence shown here is derived from an EMBL/GenBank/DDBJ whole genome shotgun (WGS) entry which is preliminary data.</text>
</comment>
<evidence type="ECO:0000256" key="7">
    <source>
        <dbReference type="ARBA" id="ARBA00023002"/>
    </source>
</evidence>
<dbReference type="GO" id="GO:0005576">
    <property type="term" value="C:extracellular region"/>
    <property type="evidence" value="ECO:0007669"/>
    <property type="project" value="UniProtKB-SubCell"/>
</dbReference>
<keyword evidence="7" id="KW-0560">Oxidoreductase</keyword>
<feature type="region of interest" description="Disordered" evidence="16">
    <location>
        <begin position="193"/>
        <end position="214"/>
    </location>
</feature>
<dbReference type="GO" id="GO:0004497">
    <property type="term" value="F:monooxygenase activity"/>
    <property type="evidence" value="ECO:0007669"/>
    <property type="project" value="UniProtKB-KW"/>
</dbReference>
<dbReference type="Proteomes" id="UP000309601">
    <property type="component" value="Unassembled WGS sequence"/>
</dbReference>
<evidence type="ECO:0000256" key="11">
    <source>
        <dbReference type="ARBA" id="ARBA00023277"/>
    </source>
</evidence>
<keyword evidence="9" id="KW-0503">Monooxygenase</keyword>
<comment type="cofactor">
    <cofactor evidence="1">
        <name>Cu(2+)</name>
        <dbReference type="ChEBI" id="CHEBI:29036"/>
    </cofactor>
</comment>
<feature type="compositionally biased region" description="Low complexity" evidence="16">
    <location>
        <begin position="297"/>
        <end position="310"/>
    </location>
</feature>
<organism evidence="19 21">
    <name type="scientific">Wallemia mellicola</name>
    <dbReference type="NCBI Taxonomy" id="1708541"/>
    <lineage>
        <taxon>Eukaryota</taxon>
        <taxon>Fungi</taxon>
        <taxon>Dikarya</taxon>
        <taxon>Basidiomycota</taxon>
        <taxon>Wallemiomycotina</taxon>
        <taxon>Wallemiomycetes</taxon>
        <taxon>Wallemiales</taxon>
        <taxon>Wallemiaceae</taxon>
        <taxon>Wallemia</taxon>
    </lineage>
</organism>
<protein>
    <recommendedName>
        <fullName evidence="15">lytic cellulose monooxygenase (C4-dehydrogenating)</fullName>
        <ecNumber evidence="15">1.14.99.56</ecNumber>
    </recommendedName>
</protein>
<dbReference type="EC" id="1.14.99.56" evidence="15"/>
<keyword evidence="3" id="KW-0964">Secreted</keyword>
<keyword evidence="12" id="KW-0624">Polysaccharide degradation</keyword>
<evidence type="ECO:0000256" key="10">
    <source>
        <dbReference type="ARBA" id="ARBA00023157"/>
    </source>
</evidence>
<evidence type="ECO:0000256" key="15">
    <source>
        <dbReference type="ARBA" id="ARBA00047174"/>
    </source>
</evidence>
<dbReference type="InterPro" id="IPR005103">
    <property type="entry name" value="AA9_LPMO"/>
</dbReference>
<evidence type="ECO:0000256" key="12">
    <source>
        <dbReference type="ARBA" id="ARBA00023326"/>
    </source>
</evidence>
<dbReference type="InterPro" id="IPR049892">
    <property type="entry name" value="AA9"/>
</dbReference>
<comment type="catalytic activity">
    <reaction evidence="14">
        <text>[(1-&gt;4)-beta-D-glucosyl]n+m + reduced acceptor + O2 = 4-dehydro-beta-D-glucosyl-[(1-&gt;4)-beta-D-glucosyl]n-1 + [(1-&gt;4)-beta-D-glucosyl]m + acceptor + H2O.</text>
        <dbReference type="EC" id="1.14.99.56"/>
    </reaction>
</comment>
<dbReference type="EMBL" id="SPRH01000039">
    <property type="protein sequence ID" value="TIB98319.1"/>
    <property type="molecule type" value="Genomic_DNA"/>
</dbReference>
<dbReference type="PANTHER" id="PTHR33353">
    <property type="entry name" value="PUTATIVE (AFU_ORTHOLOGUE AFUA_1G12560)-RELATED"/>
    <property type="match status" value="1"/>
</dbReference>
<keyword evidence="10" id="KW-1015">Disulfide bond</keyword>
<evidence type="ECO:0000313" key="22">
    <source>
        <dbReference type="Proteomes" id="UP000309601"/>
    </source>
</evidence>
<feature type="compositionally biased region" description="Acidic residues" evidence="16">
    <location>
        <begin position="259"/>
        <end position="283"/>
    </location>
</feature>
<name>A0A4T0NMA0_9BASI</name>